<dbReference type="GO" id="GO:0071949">
    <property type="term" value="F:FAD binding"/>
    <property type="evidence" value="ECO:0007669"/>
    <property type="project" value="InterPro"/>
</dbReference>
<name>A0AA88Y656_PINIB</name>
<dbReference type="InterPro" id="IPR010031">
    <property type="entry name" value="FAD_lactone_oxidase-like"/>
</dbReference>
<organism evidence="2 3">
    <name type="scientific">Pinctada imbricata</name>
    <name type="common">Atlantic pearl-oyster</name>
    <name type="synonym">Pinctada martensii</name>
    <dbReference type="NCBI Taxonomy" id="66713"/>
    <lineage>
        <taxon>Eukaryota</taxon>
        <taxon>Metazoa</taxon>
        <taxon>Spiralia</taxon>
        <taxon>Lophotrochozoa</taxon>
        <taxon>Mollusca</taxon>
        <taxon>Bivalvia</taxon>
        <taxon>Autobranchia</taxon>
        <taxon>Pteriomorphia</taxon>
        <taxon>Pterioida</taxon>
        <taxon>Pterioidea</taxon>
        <taxon>Pteriidae</taxon>
        <taxon>Pinctada</taxon>
    </lineage>
</organism>
<dbReference type="InterPro" id="IPR036318">
    <property type="entry name" value="FAD-bd_PCMH-like_sf"/>
</dbReference>
<proteinExistence type="predicted"/>
<sequence length="440" mass="49946">MSPILSTEDFHNWGKTQQAKVISCHPKTKDEVQKIIKAVNEFKGEVKLRCAGARHSWSPLFFDSSKQNVLIYVDKISSDYGSSSKIRISNKKNQEVDIMTGVTTGDFEKFQLKNKMNLKANVILEVVQMVSVVATGCHGVGRGTKSPSDYVIRMRIFNSDGELKTYSKEEDPAFFKAVATNFGCFGVIFDMTITLEPLMNVKTENSYRKLKDIFQNAENMKELIENNWSVELFWFPFNSMSPGRGYEPTNDEVWIRQINEEKRNVSLKGYCYYRWKNSLDCITQDALALTGPILAAHPSLTPYFSFSGFETIKHVIYREGPIYQQLPYAIHFSEAYLCPGNIGNPDDGGTGQVLYIEVLSVAGTPGWEDFCKYVAGKWLDMGGIPHLAKQWSFIPNIEKRINDKMGHNISSFKEQLEKSEADSNGIFLNDTLRKLLWATN</sequence>
<dbReference type="PROSITE" id="PS51387">
    <property type="entry name" value="FAD_PCMH"/>
    <property type="match status" value="1"/>
</dbReference>
<reference evidence="2" key="1">
    <citation type="submission" date="2019-08" db="EMBL/GenBank/DDBJ databases">
        <title>The improved chromosome-level genome for the pearl oyster Pinctada fucata martensii using PacBio sequencing and Hi-C.</title>
        <authorList>
            <person name="Zheng Z."/>
        </authorList>
    </citation>
    <scope>NUCLEOTIDE SEQUENCE</scope>
    <source>
        <strain evidence="2">ZZ-2019</strain>
        <tissue evidence="2">Adductor muscle</tissue>
    </source>
</reference>
<comment type="caution">
    <text evidence="2">The sequence shown here is derived from an EMBL/GenBank/DDBJ whole genome shotgun (WGS) entry which is preliminary data.</text>
</comment>
<protein>
    <recommendedName>
        <fullName evidence="1">FAD-binding PCMH-type domain-containing protein</fullName>
    </recommendedName>
</protein>
<dbReference type="Gene3D" id="3.30.465.10">
    <property type="match status" value="1"/>
</dbReference>
<dbReference type="InterPro" id="IPR016167">
    <property type="entry name" value="FAD-bd_PCMH_sub1"/>
</dbReference>
<dbReference type="InterPro" id="IPR016166">
    <property type="entry name" value="FAD-bd_PCMH"/>
</dbReference>
<dbReference type="InterPro" id="IPR006094">
    <property type="entry name" value="Oxid_FAD_bind_N"/>
</dbReference>
<keyword evidence="3" id="KW-1185">Reference proteome</keyword>
<dbReference type="GO" id="GO:0016899">
    <property type="term" value="F:oxidoreductase activity, acting on the CH-OH group of donors, oxygen as acceptor"/>
    <property type="evidence" value="ECO:0007669"/>
    <property type="project" value="InterPro"/>
</dbReference>
<dbReference type="Proteomes" id="UP001186944">
    <property type="component" value="Unassembled WGS sequence"/>
</dbReference>
<accession>A0AA88Y656</accession>
<evidence type="ECO:0000259" key="1">
    <source>
        <dbReference type="PROSITE" id="PS51387"/>
    </source>
</evidence>
<evidence type="ECO:0000313" key="2">
    <source>
        <dbReference type="EMBL" id="KAK3099311.1"/>
    </source>
</evidence>
<dbReference type="Pfam" id="PF01565">
    <property type="entry name" value="FAD_binding_4"/>
    <property type="match status" value="1"/>
</dbReference>
<gene>
    <name evidence="2" type="ORF">FSP39_002463</name>
</gene>
<dbReference type="PANTHER" id="PTHR43762:SF1">
    <property type="entry name" value="D-ARABINONO-1,4-LACTONE OXIDASE"/>
    <property type="match status" value="1"/>
</dbReference>
<dbReference type="Gene3D" id="3.30.43.10">
    <property type="entry name" value="Uridine Diphospho-n-acetylenolpyruvylglucosamine Reductase, domain 2"/>
    <property type="match status" value="1"/>
</dbReference>
<dbReference type="EMBL" id="VSWD01000006">
    <property type="protein sequence ID" value="KAK3099311.1"/>
    <property type="molecule type" value="Genomic_DNA"/>
</dbReference>
<dbReference type="SUPFAM" id="SSF56176">
    <property type="entry name" value="FAD-binding/transporter-associated domain-like"/>
    <property type="match status" value="1"/>
</dbReference>
<dbReference type="InterPro" id="IPR016169">
    <property type="entry name" value="FAD-bd_PCMH_sub2"/>
</dbReference>
<dbReference type="PANTHER" id="PTHR43762">
    <property type="entry name" value="L-GULONOLACTONE OXIDASE"/>
    <property type="match status" value="1"/>
</dbReference>
<dbReference type="AlphaFoldDB" id="A0AA88Y656"/>
<evidence type="ECO:0000313" key="3">
    <source>
        <dbReference type="Proteomes" id="UP001186944"/>
    </source>
</evidence>
<feature type="domain" description="FAD-binding PCMH-type" evidence="1">
    <location>
        <begin position="14"/>
        <end position="198"/>
    </location>
</feature>